<evidence type="ECO:0000256" key="1">
    <source>
        <dbReference type="ARBA" id="ARBA00004141"/>
    </source>
</evidence>
<feature type="domain" description="EamA" evidence="7">
    <location>
        <begin position="231"/>
        <end position="364"/>
    </location>
</feature>
<name>A0A3Q9J119_9MICO</name>
<feature type="transmembrane region" description="Helical" evidence="6">
    <location>
        <begin position="75"/>
        <end position="94"/>
    </location>
</feature>
<organism evidence="8 9">
    <name type="scientific">Microbacterium lemovicicum</name>
    <dbReference type="NCBI Taxonomy" id="1072463"/>
    <lineage>
        <taxon>Bacteria</taxon>
        <taxon>Bacillati</taxon>
        <taxon>Actinomycetota</taxon>
        <taxon>Actinomycetes</taxon>
        <taxon>Micrococcales</taxon>
        <taxon>Microbacteriaceae</taxon>
        <taxon>Microbacterium</taxon>
    </lineage>
</organism>
<dbReference type="KEGG" id="mlv:CVS47_02238"/>
<feature type="transmembrane region" description="Helical" evidence="6">
    <location>
        <begin position="202"/>
        <end position="224"/>
    </location>
</feature>
<feature type="transmembrane region" description="Helical" evidence="6">
    <location>
        <begin position="322"/>
        <end position="341"/>
    </location>
</feature>
<evidence type="ECO:0000313" key="9">
    <source>
        <dbReference type="Proteomes" id="UP000276888"/>
    </source>
</evidence>
<feature type="transmembrane region" description="Helical" evidence="6">
    <location>
        <begin position="138"/>
        <end position="158"/>
    </location>
</feature>
<keyword evidence="3 6" id="KW-0812">Transmembrane</keyword>
<evidence type="ECO:0000259" key="7">
    <source>
        <dbReference type="Pfam" id="PF00892"/>
    </source>
</evidence>
<dbReference type="GO" id="GO:0016020">
    <property type="term" value="C:membrane"/>
    <property type="evidence" value="ECO:0007669"/>
    <property type="project" value="UniProtKB-SubCell"/>
</dbReference>
<accession>A0A3Q9J119</accession>
<dbReference type="InterPro" id="IPR000620">
    <property type="entry name" value="EamA_dom"/>
</dbReference>
<dbReference type="Proteomes" id="UP000276888">
    <property type="component" value="Chromosome"/>
</dbReference>
<protein>
    <recommendedName>
        <fullName evidence="7">EamA domain-containing protein</fullName>
    </recommendedName>
</protein>
<dbReference type="InterPro" id="IPR037185">
    <property type="entry name" value="EmrE-like"/>
</dbReference>
<evidence type="ECO:0000313" key="8">
    <source>
        <dbReference type="EMBL" id="AZS37598.1"/>
    </source>
</evidence>
<evidence type="ECO:0000256" key="5">
    <source>
        <dbReference type="ARBA" id="ARBA00023136"/>
    </source>
</evidence>
<evidence type="ECO:0000256" key="3">
    <source>
        <dbReference type="ARBA" id="ARBA00022692"/>
    </source>
</evidence>
<dbReference type="Pfam" id="PF00892">
    <property type="entry name" value="EamA"/>
    <property type="match status" value="2"/>
</dbReference>
<feature type="domain" description="EamA" evidence="7">
    <location>
        <begin position="80"/>
        <end position="217"/>
    </location>
</feature>
<feature type="transmembrane region" description="Helical" evidence="6">
    <location>
        <begin position="230"/>
        <end position="248"/>
    </location>
</feature>
<evidence type="ECO:0000256" key="4">
    <source>
        <dbReference type="ARBA" id="ARBA00022989"/>
    </source>
</evidence>
<dbReference type="InterPro" id="IPR050638">
    <property type="entry name" value="AA-Vitamin_Transporters"/>
</dbReference>
<feature type="transmembrane region" description="Helical" evidence="6">
    <location>
        <begin position="285"/>
        <end position="310"/>
    </location>
</feature>
<gene>
    <name evidence="8" type="ORF">CVS47_02238</name>
</gene>
<keyword evidence="5 6" id="KW-0472">Membrane</keyword>
<feature type="transmembrane region" description="Helical" evidence="6">
    <location>
        <begin position="347"/>
        <end position="367"/>
    </location>
</feature>
<feature type="transmembrane region" description="Helical" evidence="6">
    <location>
        <begin position="260"/>
        <end position="279"/>
    </location>
</feature>
<dbReference type="EMBL" id="CP031423">
    <property type="protein sequence ID" value="AZS37598.1"/>
    <property type="molecule type" value="Genomic_DNA"/>
</dbReference>
<dbReference type="SUPFAM" id="SSF103481">
    <property type="entry name" value="Multidrug resistance efflux transporter EmrE"/>
    <property type="match status" value="2"/>
</dbReference>
<proteinExistence type="inferred from homology"/>
<dbReference type="PANTHER" id="PTHR32322:SF2">
    <property type="entry name" value="EAMA DOMAIN-CONTAINING PROTEIN"/>
    <property type="match status" value="1"/>
</dbReference>
<feature type="transmembrane region" description="Helical" evidence="6">
    <location>
        <begin position="170"/>
        <end position="193"/>
    </location>
</feature>
<keyword evidence="9" id="KW-1185">Reference proteome</keyword>
<comment type="similarity">
    <text evidence="2">Belongs to the EamA transporter family.</text>
</comment>
<dbReference type="AlphaFoldDB" id="A0A3Q9J119"/>
<evidence type="ECO:0000256" key="6">
    <source>
        <dbReference type="SAM" id="Phobius"/>
    </source>
</evidence>
<dbReference type="PANTHER" id="PTHR32322">
    <property type="entry name" value="INNER MEMBRANE TRANSPORTER"/>
    <property type="match status" value="1"/>
</dbReference>
<keyword evidence="4 6" id="KW-1133">Transmembrane helix</keyword>
<sequence length="378" mass="38043">MAIRRSDGDAASSRSAHLLRFGRPRDASIARPLRSAPSPARPLARPPFQSLARSLAEQPTTATRGLCNNRSVPRLLPFAAVLLAALCFATTGTAQQLADVDASPLSVGAARILVGGGILGVVALVATRGRERPAARSARSGVPVGVLVAVGALGVLAYQPTFFAGTRLNGVAVGTVLALGSAPIVTGVLDAVVRRRPPGRRWIVATAVALVGVVLVTGLTGGGVGAPAPAGLLASCGAGASYAVYAVASKLLLDRGWGAARVMGTVFGTAAVFSLPVLLATSPGWLLTPAGISLALWLGVVTTAVAYLLFGWGLRVLAPATVATLTLAEPLGATLLGVLVLGEQLGALAVIGLVVLAAGLALLSVPARRREPHAALRT</sequence>
<reference evidence="8 9" key="1">
    <citation type="submission" date="2018-08" db="EMBL/GenBank/DDBJ databases">
        <title>Microbacterium lemovicicum sp. nov., a bacterium isolated from a natural uranium-rich soil.</title>
        <authorList>
            <person name="ORTET P."/>
        </authorList>
    </citation>
    <scope>NUCLEOTIDE SEQUENCE [LARGE SCALE GENOMIC DNA]</scope>
    <source>
        <strain evidence="8 9">Viu22</strain>
    </source>
</reference>
<feature type="transmembrane region" description="Helical" evidence="6">
    <location>
        <begin position="106"/>
        <end position="126"/>
    </location>
</feature>
<comment type="subcellular location">
    <subcellularLocation>
        <location evidence="1">Membrane</location>
        <topology evidence="1">Multi-pass membrane protein</topology>
    </subcellularLocation>
</comment>
<evidence type="ECO:0000256" key="2">
    <source>
        <dbReference type="ARBA" id="ARBA00007362"/>
    </source>
</evidence>